<protein>
    <submittedName>
        <fullName evidence="6">Oligosaccharide biosynthesis protein Alg14</fullName>
    </submittedName>
</protein>
<dbReference type="Proteomes" id="UP000291483">
    <property type="component" value="Unassembled WGS sequence"/>
</dbReference>
<organism evidence="6 7">
    <name type="scientific">Microterricola gilva</name>
    <dbReference type="NCBI Taxonomy" id="393267"/>
    <lineage>
        <taxon>Bacteria</taxon>
        <taxon>Bacillati</taxon>
        <taxon>Actinomycetota</taxon>
        <taxon>Actinomycetes</taxon>
        <taxon>Micrococcales</taxon>
        <taxon>Microbacteriaceae</taxon>
        <taxon>Microterricola</taxon>
    </lineage>
</organism>
<accession>A0A4Q8AJD6</accession>
<dbReference type="RefSeq" id="WP_130504575.1">
    <property type="nucleotide sequence ID" value="NZ_SHLC01000001.1"/>
</dbReference>
<dbReference type="AlphaFoldDB" id="A0A4Q8AJD6"/>
<sequence>MRILIVCSSGGHLTQALALKEWWGRHERSWVTLPTEDARSRLVGERVVEAHYPTVRNLPNLARNFALARRVLRAERPDLVFSTGAAIALPFFAQARFVGARTAFLEPVDRITSASLSGRLVYPFSDSFLVQWDALAAMYPGSENIGVVL</sequence>
<dbReference type="InterPro" id="IPR013969">
    <property type="entry name" value="Oligosacch_biosynth_Alg14"/>
</dbReference>
<evidence type="ECO:0000256" key="2">
    <source>
        <dbReference type="ARBA" id="ARBA00022692"/>
    </source>
</evidence>
<comment type="caution">
    <text evidence="6">The sequence shown here is derived from an EMBL/GenBank/DDBJ whole genome shotgun (WGS) entry which is preliminary data.</text>
</comment>
<keyword evidence="5" id="KW-0472">Membrane</keyword>
<dbReference type="EMBL" id="SHLC01000001">
    <property type="protein sequence ID" value="RZU63983.1"/>
    <property type="molecule type" value="Genomic_DNA"/>
</dbReference>
<dbReference type="PANTHER" id="PTHR12154:SF4">
    <property type="entry name" value="UDP-N-ACETYLGLUCOSAMINE TRANSFERASE SUBUNIT ALG14 HOMOLOG"/>
    <property type="match status" value="1"/>
</dbReference>
<dbReference type="GO" id="GO:0004577">
    <property type="term" value="F:N-acetylglucosaminyldiphosphodolichol N-acetylglucosaminyltransferase activity"/>
    <property type="evidence" value="ECO:0007669"/>
    <property type="project" value="TreeGrafter"/>
</dbReference>
<dbReference type="PANTHER" id="PTHR12154">
    <property type="entry name" value="GLYCOSYL TRANSFERASE-RELATED"/>
    <property type="match status" value="1"/>
</dbReference>
<gene>
    <name evidence="6" type="ORF">EV379_0272</name>
</gene>
<evidence type="ECO:0000256" key="1">
    <source>
        <dbReference type="ARBA" id="ARBA00004389"/>
    </source>
</evidence>
<evidence type="ECO:0000313" key="7">
    <source>
        <dbReference type="Proteomes" id="UP000291483"/>
    </source>
</evidence>
<evidence type="ECO:0000313" key="6">
    <source>
        <dbReference type="EMBL" id="RZU63983.1"/>
    </source>
</evidence>
<proteinExistence type="predicted"/>
<dbReference type="OrthoDB" id="555447at2"/>
<dbReference type="Pfam" id="PF08660">
    <property type="entry name" value="Alg14"/>
    <property type="match status" value="1"/>
</dbReference>
<comment type="subcellular location">
    <subcellularLocation>
        <location evidence="1">Endoplasmic reticulum membrane</location>
        <topology evidence="1">Single-pass membrane protein</topology>
    </subcellularLocation>
</comment>
<reference evidence="6 7" key="1">
    <citation type="submission" date="2019-02" db="EMBL/GenBank/DDBJ databases">
        <title>Sequencing the genomes of 1000 actinobacteria strains.</title>
        <authorList>
            <person name="Klenk H.-P."/>
        </authorList>
    </citation>
    <scope>NUCLEOTIDE SEQUENCE [LARGE SCALE GENOMIC DNA]</scope>
    <source>
        <strain evidence="6 7">DSM 18319</strain>
    </source>
</reference>
<keyword evidence="3" id="KW-0256">Endoplasmic reticulum</keyword>
<dbReference type="Gene3D" id="3.40.50.2000">
    <property type="entry name" value="Glycogen Phosphorylase B"/>
    <property type="match status" value="1"/>
</dbReference>
<keyword evidence="4" id="KW-1133">Transmembrane helix</keyword>
<dbReference type="GO" id="GO:0006488">
    <property type="term" value="P:dolichol-linked oligosaccharide biosynthetic process"/>
    <property type="evidence" value="ECO:0007669"/>
    <property type="project" value="InterPro"/>
</dbReference>
<name>A0A4Q8AJD6_9MICO</name>
<evidence type="ECO:0000256" key="3">
    <source>
        <dbReference type="ARBA" id="ARBA00022824"/>
    </source>
</evidence>
<evidence type="ECO:0000256" key="5">
    <source>
        <dbReference type="ARBA" id="ARBA00023136"/>
    </source>
</evidence>
<keyword evidence="7" id="KW-1185">Reference proteome</keyword>
<dbReference type="SUPFAM" id="SSF53756">
    <property type="entry name" value="UDP-Glycosyltransferase/glycogen phosphorylase"/>
    <property type="match status" value="1"/>
</dbReference>
<keyword evidence="2" id="KW-0812">Transmembrane</keyword>
<evidence type="ECO:0000256" key="4">
    <source>
        <dbReference type="ARBA" id="ARBA00022989"/>
    </source>
</evidence>